<dbReference type="Proteomes" id="UP000024635">
    <property type="component" value="Unassembled WGS sequence"/>
</dbReference>
<name>A0A016TJU5_9BILA</name>
<comment type="caution">
    <text evidence="2">The sequence shown here is derived from an EMBL/GenBank/DDBJ whole genome shotgun (WGS) entry which is preliminary data.</text>
</comment>
<reference evidence="3" key="1">
    <citation type="journal article" date="2015" name="Nat. Genet.">
        <title>The genome and transcriptome of the zoonotic hookworm Ancylostoma ceylanicum identify infection-specific gene families.</title>
        <authorList>
            <person name="Schwarz E.M."/>
            <person name="Hu Y."/>
            <person name="Antoshechkin I."/>
            <person name="Miller M.M."/>
            <person name="Sternberg P.W."/>
            <person name="Aroian R.V."/>
        </authorList>
    </citation>
    <scope>NUCLEOTIDE SEQUENCE</scope>
    <source>
        <strain evidence="3">HY135</strain>
    </source>
</reference>
<feature type="transmembrane region" description="Helical" evidence="1">
    <location>
        <begin position="111"/>
        <end position="130"/>
    </location>
</feature>
<feature type="transmembrane region" description="Helical" evidence="1">
    <location>
        <begin position="73"/>
        <end position="91"/>
    </location>
</feature>
<evidence type="ECO:0000256" key="1">
    <source>
        <dbReference type="SAM" id="Phobius"/>
    </source>
</evidence>
<evidence type="ECO:0000313" key="2">
    <source>
        <dbReference type="EMBL" id="EYC02858.1"/>
    </source>
</evidence>
<feature type="transmembrane region" description="Helical" evidence="1">
    <location>
        <begin position="142"/>
        <end position="162"/>
    </location>
</feature>
<dbReference type="AlphaFoldDB" id="A0A016TJU5"/>
<organism evidence="2 3">
    <name type="scientific">Ancylostoma ceylanicum</name>
    <dbReference type="NCBI Taxonomy" id="53326"/>
    <lineage>
        <taxon>Eukaryota</taxon>
        <taxon>Metazoa</taxon>
        <taxon>Ecdysozoa</taxon>
        <taxon>Nematoda</taxon>
        <taxon>Chromadorea</taxon>
        <taxon>Rhabditida</taxon>
        <taxon>Rhabditina</taxon>
        <taxon>Rhabditomorpha</taxon>
        <taxon>Strongyloidea</taxon>
        <taxon>Ancylostomatidae</taxon>
        <taxon>Ancylostomatinae</taxon>
        <taxon>Ancylostoma</taxon>
    </lineage>
</organism>
<keyword evidence="1" id="KW-1133">Transmembrane helix</keyword>
<dbReference type="EMBL" id="JARK01001433">
    <property type="protein sequence ID" value="EYC02858.1"/>
    <property type="molecule type" value="Genomic_DNA"/>
</dbReference>
<protein>
    <recommendedName>
        <fullName evidence="4">G-protein coupled receptors family 1 profile domain-containing protein</fullName>
    </recommendedName>
</protein>
<evidence type="ECO:0000313" key="3">
    <source>
        <dbReference type="Proteomes" id="UP000024635"/>
    </source>
</evidence>
<accession>A0A016TJU5</accession>
<gene>
    <name evidence="2" type="primary">Acey_s0097.g2980</name>
    <name evidence="2" type="ORF">Y032_0097g2980</name>
</gene>
<dbReference type="OrthoDB" id="5829161at2759"/>
<proteinExistence type="predicted"/>
<feature type="transmembrane region" description="Helical" evidence="1">
    <location>
        <begin position="191"/>
        <end position="213"/>
    </location>
</feature>
<feature type="transmembrane region" description="Helical" evidence="1">
    <location>
        <begin position="29"/>
        <end position="52"/>
    </location>
</feature>
<keyword evidence="1" id="KW-0472">Membrane</keyword>
<keyword evidence="3" id="KW-1185">Reference proteome</keyword>
<sequence>MDHGNSTKMNSTEQTVSSLFLLNPNVERIIIGVTYIGLALPIIPVYAVLTYAMTTDKDLVANNLYRMSNQFSVVNFGQTLFHIIVGFFIIFPHMEMKYEVIARTAACTLNSLWLAMFPIMSVLSISRILVVKEIISPNRFPLALKAFIVIGWLYTTSVWLFGCFTQNMTLSGVGIAYDLTKLGAPTLSQQEWYLCVPSLVVTCGAYFVIVLHMRAVSCVDMIRKGY</sequence>
<keyword evidence="1" id="KW-0812">Transmembrane</keyword>
<evidence type="ECO:0008006" key="4">
    <source>
        <dbReference type="Google" id="ProtNLM"/>
    </source>
</evidence>